<accession>B6IEC9</accession>
<dbReference type="RefSeq" id="XP_045100750.1">
    <property type="nucleotide sequence ID" value="XM_045236247.1"/>
</dbReference>
<organism evidence="1 2">
    <name type="scientific">Caenorhabditis briggsae</name>
    <dbReference type="NCBI Taxonomy" id="6238"/>
    <lineage>
        <taxon>Eukaryota</taxon>
        <taxon>Metazoa</taxon>
        <taxon>Ecdysozoa</taxon>
        <taxon>Nematoda</taxon>
        <taxon>Chromadorea</taxon>
        <taxon>Rhabditida</taxon>
        <taxon>Rhabditina</taxon>
        <taxon>Rhabditomorpha</taxon>
        <taxon>Rhabditoidea</taxon>
        <taxon>Rhabditidae</taxon>
        <taxon>Peloderinae</taxon>
        <taxon>Caenorhabditis</taxon>
    </lineage>
</organism>
<dbReference type="CTD" id="68918225"/>
<dbReference type="GeneID" id="68918225"/>
<evidence type="ECO:0000313" key="1">
    <source>
        <dbReference type="EMBL" id="CAS01193.1"/>
    </source>
</evidence>
<dbReference type="Proteomes" id="UP000008549">
    <property type="component" value="Unassembled WGS sequence"/>
</dbReference>
<proteinExistence type="predicted"/>
<dbReference type="HOGENOM" id="CLU_3425189_0_0_1"/>
<dbReference type="EMBL" id="HE601176">
    <property type="protein sequence ID" value="CAS01193.1"/>
    <property type="molecule type" value="Genomic_DNA"/>
</dbReference>
<reference evidence="1 2" key="2">
    <citation type="journal article" date="2011" name="PLoS Genet.">
        <title>Caenorhabditis briggsae recombinant inbred line genotypes reveal inter-strain incompatibility and the evolution of recombination.</title>
        <authorList>
            <person name="Ross J.A."/>
            <person name="Koboldt D.C."/>
            <person name="Staisch J.E."/>
            <person name="Chamberlin H.M."/>
            <person name="Gupta B.P."/>
            <person name="Miller R.D."/>
            <person name="Baird S.E."/>
            <person name="Haag E.S."/>
        </authorList>
    </citation>
    <scope>NUCLEOTIDE SEQUENCE [LARGE SCALE GENOMIC DNA]</scope>
    <source>
        <strain evidence="1 2">AF16</strain>
    </source>
</reference>
<name>B6IEC9_CAEBR</name>
<keyword evidence="2" id="KW-1185">Reference proteome</keyword>
<dbReference type="InParanoid" id="B6IEC9"/>
<sequence>MSNNTTVVPKCALLTSEETTTV</sequence>
<gene>
    <name evidence="1" type="ORF">CBG26754</name>
    <name evidence="1" type="ORF">CBG_26754</name>
</gene>
<dbReference type="AlphaFoldDB" id="B6IEC9"/>
<dbReference type="KEGG" id="cbr:CBG_26754"/>
<evidence type="ECO:0000313" key="2">
    <source>
        <dbReference type="Proteomes" id="UP000008549"/>
    </source>
</evidence>
<protein>
    <submittedName>
        <fullName evidence="1">Protein CBG26754</fullName>
    </submittedName>
</protein>
<reference evidence="1 2" key="1">
    <citation type="journal article" date="2003" name="PLoS Biol.">
        <title>The genome sequence of Caenorhabditis briggsae: a platform for comparative genomics.</title>
        <authorList>
            <person name="Stein L.D."/>
            <person name="Bao Z."/>
            <person name="Blasiar D."/>
            <person name="Blumenthal T."/>
            <person name="Brent M.R."/>
            <person name="Chen N."/>
            <person name="Chinwalla A."/>
            <person name="Clarke L."/>
            <person name="Clee C."/>
            <person name="Coghlan A."/>
            <person name="Coulson A."/>
            <person name="D'Eustachio P."/>
            <person name="Fitch D.H."/>
            <person name="Fulton L.A."/>
            <person name="Fulton R.E."/>
            <person name="Griffiths-Jones S."/>
            <person name="Harris T.W."/>
            <person name="Hillier L.W."/>
            <person name="Kamath R."/>
            <person name="Kuwabara P.E."/>
            <person name="Mardis E.R."/>
            <person name="Marra M.A."/>
            <person name="Miner T.L."/>
            <person name="Minx P."/>
            <person name="Mullikin J.C."/>
            <person name="Plumb R.W."/>
            <person name="Rogers J."/>
            <person name="Schein J.E."/>
            <person name="Sohrmann M."/>
            <person name="Spieth J."/>
            <person name="Stajich J.E."/>
            <person name="Wei C."/>
            <person name="Willey D."/>
            <person name="Wilson R.K."/>
            <person name="Durbin R."/>
            <person name="Waterston R.H."/>
        </authorList>
    </citation>
    <scope>NUCLEOTIDE SEQUENCE [LARGE SCALE GENOMIC DNA]</scope>
    <source>
        <strain evidence="1 2">AF16</strain>
    </source>
</reference>